<evidence type="ECO:0000313" key="1">
    <source>
        <dbReference type="EMBL" id="KHE90612.1"/>
    </source>
</evidence>
<organism evidence="1 2">
    <name type="scientific">Candidatus Scalindua brodae</name>
    <dbReference type="NCBI Taxonomy" id="237368"/>
    <lineage>
        <taxon>Bacteria</taxon>
        <taxon>Pseudomonadati</taxon>
        <taxon>Planctomycetota</taxon>
        <taxon>Candidatus Brocadiia</taxon>
        <taxon>Candidatus Brocadiales</taxon>
        <taxon>Candidatus Scalinduaceae</taxon>
        <taxon>Candidatus Scalindua</taxon>
    </lineage>
</organism>
<comment type="caution">
    <text evidence="1">The sequence shown here is derived from an EMBL/GenBank/DDBJ whole genome shotgun (WGS) entry which is preliminary data.</text>
</comment>
<dbReference type="Proteomes" id="UP000030652">
    <property type="component" value="Unassembled WGS sequence"/>
</dbReference>
<evidence type="ECO:0000313" key="2">
    <source>
        <dbReference type="Proteomes" id="UP000030652"/>
    </source>
</evidence>
<accession>A0A0B0EBD8</accession>
<sequence>MRYTAVINNLEEQNMIAKEQVLKAIQELPQNASIEDAMEKLYLIYKVDRGIKQADSGQKISQEEAKKRMEKWLK</sequence>
<dbReference type="AlphaFoldDB" id="A0A0B0EBD8"/>
<dbReference type="EMBL" id="JRYO01000252">
    <property type="protein sequence ID" value="KHE90612.1"/>
    <property type="molecule type" value="Genomic_DNA"/>
</dbReference>
<reference evidence="1 2" key="1">
    <citation type="submission" date="2014-10" db="EMBL/GenBank/DDBJ databases">
        <title>Draft genome of anammox bacterium scalindua brodae, obtained using differential coverage binning of sequence data from two enrichment reactors.</title>
        <authorList>
            <person name="Speth D.R."/>
            <person name="Russ L."/>
            <person name="Kartal B."/>
            <person name="Op den Camp H.J."/>
            <person name="Dutilh B.E."/>
            <person name="Jetten M.S."/>
        </authorList>
    </citation>
    <scope>NUCLEOTIDE SEQUENCE [LARGE SCALE GENOMIC DNA]</scope>
    <source>
        <strain evidence="1">RU1</strain>
    </source>
</reference>
<protein>
    <submittedName>
        <fullName evidence="1">Uncharacterized protein</fullName>
    </submittedName>
</protein>
<name>A0A0B0EBD8_9BACT</name>
<gene>
    <name evidence="1" type="ORF">SCABRO_03656</name>
</gene>
<proteinExistence type="predicted"/>